<evidence type="ECO:0000313" key="7">
    <source>
        <dbReference type="EMBL" id="KAA8495528.1"/>
    </source>
</evidence>
<evidence type="ECO:0000259" key="6">
    <source>
        <dbReference type="Pfam" id="PF01778"/>
    </source>
</evidence>
<keyword evidence="8" id="KW-1185">Reference proteome</keyword>
<dbReference type="AlphaFoldDB" id="A0A5J4YWL2"/>
<accession>A0A5J4YWL2</accession>
<feature type="domain" description="Ribosomal eL28/Mak16" evidence="6">
    <location>
        <begin position="6"/>
        <end position="118"/>
    </location>
</feature>
<feature type="compositionally biased region" description="Acidic residues" evidence="5">
    <location>
        <begin position="203"/>
        <end position="215"/>
    </location>
</feature>
<comment type="subcellular location">
    <subcellularLocation>
        <location evidence="1">Nucleus</location>
    </subcellularLocation>
</comment>
<dbReference type="PANTHER" id="PTHR23405">
    <property type="entry name" value="MAINTENANCE OF KILLER 16 MAK16 PROTEIN-RELATED"/>
    <property type="match status" value="1"/>
</dbReference>
<gene>
    <name evidence="7" type="ORF">FVE85_1683</name>
</gene>
<dbReference type="OrthoDB" id="10251342at2759"/>
<evidence type="ECO:0000256" key="2">
    <source>
        <dbReference type="ARBA" id="ARBA00005514"/>
    </source>
</evidence>
<evidence type="ECO:0000256" key="3">
    <source>
        <dbReference type="ARBA" id="ARBA00023242"/>
    </source>
</evidence>
<sequence>MQRDEVIWQTINNHFCAFKTKTKTQAFCRNEYNVTGLCDRLSCPLANSRYATIIEKEGICYLYTKTIERAHLPKFMWEKIKLSPNYAHALKQIDKRLMHWPQFLVHKAKQRLTKITQYLIRARRIQLKAKKQLVPIKKNQEKMDTRREKKAQTAARIEKAIEKELLMRLQSGTYGDIYNFPQEQYEKALDEEAEGIDQDFDAENEEEWAEEDEFAAAESSSESGRSDSTSDYEAGFSTDEELEASGSFLDIEDVPHARAENSFDFDDDLHDDDAALVKMQAESEWKKVLDRRASKRARVGTGRGASPPSKRSKPKRGNRSGGNEQVEREFELERDHVAQEEYR</sequence>
<comment type="caution">
    <text evidence="7">The sequence shown here is derived from an EMBL/GenBank/DDBJ whole genome shotgun (WGS) entry which is preliminary data.</text>
</comment>
<dbReference type="GO" id="GO:0030687">
    <property type="term" value="C:preribosome, large subunit precursor"/>
    <property type="evidence" value="ECO:0007669"/>
    <property type="project" value="TreeGrafter"/>
</dbReference>
<dbReference type="Pfam" id="PF01778">
    <property type="entry name" value="Ribosomal_L28e"/>
    <property type="match status" value="1"/>
</dbReference>
<dbReference type="OMA" id="CPLANTK"/>
<organism evidence="7 8">
    <name type="scientific">Porphyridium purpureum</name>
    <name type="common">Red alga</name>
    <name type="synonym">Porphyridium cruentum</name>
    <dbReference type="NCBI Taxonomy" id="35688"/>
    <lineage>
        <taxon>Eukaryota</taxon>
        <taxon>Rhodophyta</taxon>
        <taxon>Bangiophyceae</taxon>
        <taxon>Porphyridiales</taxon>
        <taxon>Porphyridiaceae</taxon>
        <taxon>Porphyridium</taxon>
    </lineage>
</organism>
<dbReference type="InterPro" id="IPR006958">
    <property type="entry name" value="Mak16"/>
</dbReference>
<feature type="region of interest" description="Disordered" evidence="5">
    <location>
        <begin position="289"/>
        <end position="343"/>
    </location>
</feature>
<dbReference type="PIRSF" id="PIRSF003352">
    <property type="entry name" value="MAK16"/>
    <property type="match status" value="1"/>
</dbReference>
<feature type="compositionally biased region" description="Low complexity" evidence="5">
    <location>
        <begin position="216"/>
        <end position="231"/>
    </location>
</feature>
<dbReference type="EMBL" id="VRMN01000003">
    <property type="protein sequence ID" value="KAA8495528.1"/>
    <property type="molecule type" value="Genomic_DNA"/>
</dbReference>
<dbReference type="PANTHER" id="PTHR23405:SF4">
    <property type="entry name" value="PROTEIN MAK16 HOMOLOG"/>
    <property type="match status" value="1"/>
</dbReference>
<feature type="region of interest" description="Disordered" evidence="5">
    <location>
        <begin position="203"/>
        <end position="253"/>
    </location>
</feature>
<dbReference type="Proteomes" id="UP000324585">
    <property type="component" value="Unassembled WGS sequence"/>
</dbReference>
<dbReference type="FunFam" id="3.30.390.110:FF:000001">
    <property type="entry name" value="Protein MAK16 homolog"/>
    <property type="match status" value="1"/>
</dbReference>
<dbReference type="Pfam" id="PF04874">
    <property type="entry name" value="Mak16"/>
    <property type="match status" value="1"/>
</dbReference>
<dbReference type="GO" id="GO:0000470">
    <property type="term" value="P:maturation of LSU-rRNA"/>
    <property type="evidence" value="ECO:0007669"/>
    <property type="project" value="TreeGrafter"/>
</dbReference>
<dbReference type="InterPro" id="IPR029004">
    <property type="entry name" value="Ribosomal_eL28/Mak16"/>
</dbReference>
<dbReference type="Gene3D" id="3.30.390.110">
    <property type="match status" value="1"/>
</dbReference>
<dbReference type="GO" id="GO:0000460">
    <property type="term" value="P:maturation of 5.8S rRNA"/>
    <property type="evidence" value="ECO:0007669"/>
    <property type="project" value="TreeGrafter"/>
</dbReference>
<protein>
    <recommendedName>
        <fullName evidence="4">Protein MAK16 homolog</fullName>
    </recommendedName>
</protein>
<evidence type="ECO:0000256" key="4">
    <source>
        <dbReference type="PIRNR" id="PIRNR003352"/>
    </source>
</evidence>
<comment type="similarity">
    <text evidence="2 4">Belongs to the MAK16 family.</text>
</comment>
<evidence type="ECO:0000313" key="8">
    <source>
        <dbReference type="Proteomes" id="UP000324585"/>
    </source>
</evidence>
<reference evidence="8" key="1">
    <citation type="journal article" date="2019" name="Nat. Commun.">
        <title>Expansion of phycobilisome linker gene families in mesophilic red algae.</title>
        <authorList>
            <person name="Lee J."/>
            <person name="Kim D."/>
            <person name="Bhattacharya D."/>
            <person name="Yoon H.S."/>
        </authorList>
    </citation>
    <scope>NUCLEOTIDE SEQUENCE [LARGE SCALE GENOMIC DNA]</scope>
    <source>
        <strain evidence="8">CCMP 1328</strain>
    </source>
</reference>
<keyword evidence="3 4" id="KW-0539">Nucleus</keyword>
<name>A0A5J4YWL2_PORPP</name>
<evidence type="ECO:0000256" key="1">
    <source>
        <dbReference type="ARBA" id="ARBA00004123"/>
    </source>
</evidence>
<evidence type="ECO:0000256" key="5">
    <source>
        <dbReference type="SAM" id="MobiDB-lite"/>
    </source>
</evidence>
<proteinExistence type="inferred from homology"/>
<dbReference type="GO" id="GO:0005730">
    <property type="term" value="C:nucleolus"/>
    <property type="evidence" value="ECO:0007669"/>
    <property type="project" value="UniProtKB-UniRule"/>
</dbReference>
<feature type="compositionally biased region" description="Basic and acidic residues" evidence="5">
    <location>
        <begin position="325"/>
        <end position="343"/>
    </location>
</feature>